<dbReference type="Pfam" id="PF24857">
    <property type="entry name" value="THR4_C"/>
    <property type="match status" value="1"/>
</dbReference>
<comment type="similarity">
    <text evidence="2">Belongs to the threonine synthase family.</text>
</comment>
<keyword evidence="10" id="KW-1185">Reference proteome</keyword>
<evidence type="ECO:0000313" key="10">
    <source>
        <dbReference type="Proteomes" id="UP000630353"/>
    </source>
</evidence>
<evidence type="ECO:0000313" key="9">
    <source>
        <dbReference type="EMBL" id="GHD57044.1"/>
    </source>
</evidence>
<dbReference type="PANTHER" id="PTHR42690:SF1">
    <property type="entry name" value="THREONINE SYNTHASE-LIKE 2"/>
    <property type="match status" value="1"/>
</dbReference>
<reference evidence="9" key="1">
    <citation type="journal article" date="2014" name="Int. J. Syst. Evol. Microbiol.">
        <title>Complete genome sequence of Corynebacterium casei LMG S-19264T (=DSM 44701T), isolated from a smear-ripened cheese.</title>
        <authorList>
            <consortium name="US DOE Joint Genome Institute (JGI-PGF)"/>
            <person name="Walter F."/>
            <person name="Albersmeier A."/>
            <person name="Kalinowski J."/>
            <person name="Ruckert C."/>
        </authorList>
    </citation>
    <scope>NUCLEOTIDE SEQUENCE</scope>
    <source>
        <strain evidence="9">KCTC 42651</strain>
    </source>
</reference>
<dbReference type="CDD" id="cd01560">
    <property type="entry name" value="Thr-synth_2"/>
    <property type="match status" value="1"/>
</dbReference>
<evidence type="ECO:0000256" key="6">
    <source>
        <dbReference type="PIRSR" id="PIRSR604450-51"/>
    </source>
</evidence>
<dbReference type="InterPro" id="IPR004450">
    <property type="entry name" value="Thr_synthase-like"/>
</dbReference>
<keyword evidence="3 6" id="KW-0663">Pyridoxal phosphate</keyword>
<dbReference type="Proteomes" id="UP000630353">
    <property type="component" value="Unassembled WGS sequence"/>
</dbReference>
<dbReference type="RefSeq" id="WP_189992555.1">
    <property type="nucleotide sequence ID" value="NZ_BMZS01000009.1"/>
</dbReference>
<name>A0A919CQV6_9PROT</name>
<comment type="cofactor">
    <cofactor evidence="1 6">
        <name>pyridoxal 5'-phosphate</name>
        <dbReference type="ChEBI" id="CHEBI:597326"/>
    </cofactor>
</comment>
<evidence type="ECO:0000256" key="4">
    <source>
        <dbReference type="ARBA" id="ARBA00023239"/>
    </source>
</evidence>
<protein>
    <recommendedName>
        <fullName evidence="5">Threonine synthase</fullName>
        <ecNumber evidence="5">4.2.3.1</ecNumber>
    </recommendedName>
</protein>
<dbReference type="SUPFAM" id="SSF53686">
    <property type="entry name" value="Tryptophan synthase beta subunit-like PLP-dependent enzymes"/>
    <property type="match status" value="1"/>
</dbReference>
<feature type="domain" description="Threonine synthase N-terminal" evidence="8">
    <location>
        <begin position="2"/>
        <end position="80"/>
    </location>
</feature>
<organism evidence="9 10">
    <name type="scientific">Thalassobaculum fulvum</name>
    <dbReference type="NCBI Taxonomy" id="1633335"/>
    <lineage>
        <taxon>Bacteria</taxon>
        <taxon>Pseudomonadati</taxon>
        <taxon>Pseudomonadota</taxon>
        <taxon>Alphaproteobacteria</taxon>
        <taxon>Rhodospirillales</taxon>
        <taxon>Thalassobaculaceae</taxon>
        <taxon>Thalassobaculum</taxon>
    </lineage>
</organism>
<dbReference type="InterPro" id="IPR051166">
    <property type="entry name" value="Threonine_Synthase"/>
</dbReference>
<dbReference type="NCBIfam" id="TIGR00260">
    <property type="entry name" value="thrC"/>
    <property type="match status" value="1"/>
</dbReference>
<dbReference type="Pfam" id="PF00291">
    <property type="entry name" value="PALP"/>
    <property type="match status" value="1"/>
</dbReference>
<dbReference type="InterPro" id="IPR001926">
    <property type="entry name" value="TrpB-like_PALP"/>
</dbReference>
<dbReference type="PANTHER" id="PTHR42690">
    <property type="entry name" value="THREONINE SYNTHASE FAMILY MEMBER"/>
    <property type="match status" value="1"/>
</dbReference>
<dbReference type="InterPro" id="IPR029144">
    <property type="entry name" value="Thr_synth_N"/>
</dbReference>
<keyword evidence="4" id="KW-0456">Lyase</keyword>
<dbReference type="AlphaFoldDB" id="A0A919CQV6"/>
<evidence type="ECO:0000259" key="8">
    <source>
        <dbReference type="Pfam" id="PF14821"/>
    </source>
</evidence>
<feature type="domain" description="Tryptophan synthase beta chain-like PALP" evidence="7">
    <location>
        <begin position="96"/>
        <end position="332"/>
    </location>
</feature>
<accession>A0A919CQV6</accession>
<dbReference type="Gene3D" id="3.90.1380.10">
    <property type="entry name" value="Threonine synthase, N-terminal domain"/>
    <property type="match status" value="1"/>
</dbReference>
<dbReference type="Gene3D" id="3.40.50.1100">
    <property type="match status" value="2"/>
</dbReference>
<dbReference type="InterPro" id="IPR036052">
    <property type="entry name" value="TrpB-like_PALP_sf"/>
</dbReference>
<sequence length="471" mass="50853">MQYISTRGRAPALPFDEVLLSGLARDGGLYVPAVWPLFSRDDIRAMKGLSYAEVALRVMQPFVGTTVPADALRGMVEEAYGGFGHSCVAPLKQMAPNLWLMELFHGPTLAFKDYAMQVLGRLFDHVLSARGERVTIVGATSGDTGAAAIEACRDRDNIDCFILFPKGRVSPMQQRQMTTVDAPNVHAIAVEGTFDDCQDLVKAAFNDAGFRDAYGLSAVNSINWARIMPQIAYYFWAAVNLGAPERAVSFAVPTGNFGNVYAGYAALQMGLPVERLVVASNANDILARFFASGTMEMRGVVPTLSPSMDIQVSSNFERLLFDLFDRNGAEVEATLTAFRKDGRFAVGDNQLGRATALFQAGRIDDDEAVATIRRVRDETGELLDPHTATGIGVVERTRALRDPAVPVVTLATAHPAKFAAAIERAVGAPAALPERMADLMDRPERMPVIPNDLAALQAYVKDHAVARGAAA</sequence>
<dbReference type="Pfam" id="PF14821">
    <property type="entry name" value="Thr_synth_N"/>
    <property type="match status" value="1"/>
</dbReference>
<reference evidence="9" key="2">
    <citation type="submission" date="2020-09" db="EMBL/GenBank/DDBJ databases">
        <authorList>
            <person name="Sun Q."/>
            <person name="Kim S."/>
        </authorList>
    </citation>
    <scope>NUCLEOTIDE SEQUENCE</scope>
    <source>
        <strain evidence="9">KCTC 42651</strain>
    </source>
</reference>
<comment type="caution">
    <text evidence="9">The sequence shown here is derived from an EMBL/GenBank/DDBJ whole genome shotgun (WGS) entry which is preliminary data.</text>
</comment>
<gene>
    <name evidence="9" type="ORF">GCM10017083_37960</name>
</gene>
<evidence type="ECO:0000259" key="7">
    <source>
        <dbReference type="Pfam" id="PF00291"/>
    </source>
</evidence>
<dbReference type="EC" id="4.2.3.1" evidence="5"/>
<evidence type="ECO:0000256" key="3">
    <source>
        <dbReference type="ARBA" id="ARBA00022898"/>
    </source>
</evidence>
<proteinExistence type="inferred from homology"/>
<evidence type="ECO:0000256" key="5">
    <source>
        <dbReference type="NCBIfam" id="TIGR00260"/>
    </source>
</evidence>
<feature type="modified residue" description="N6-(pyridoxal phosphate)lysine" evidence="6">
    <location>
        <position position="112"/>
    </location>
</feature>
<dbReference type="GO" id="GO:0004795">
    <property type="term" value="F:threonine synthase activity"/>
    <property type="evidence" value="ECO:0007669"/>
    <property type="project" value="UniProtKB-UniRule"/>
</dbReference>
<dbReference type="InterPro" id="IPR037158">
    <property type="entry name" value="Thr_synth_N_sf"/>
</dbReference>
<dbReference type="GO" id="GO:0009088">
    <property type="term" value="P:threonine biosynthetic process"/>
    <property type="evidence" value="ECO:0007669"/>
    <property type="project" value="UniProtKB-UniRule"/>
</dbReference>
<evidence type="ECO:0000256" key="1">
    <source>
        <dbReference type="ARBA" id="ARBA00001933"/>
    </source>
</evidence>
<evidence type="ECO:0000256" key="2">
    <source>
        <dbReference type="ARBA" id="ARBA00005517"/>
    </source>
</evidence>
<dbReference type="EMBL" id="BMZS01000009">
    <property type="protein sequence ID" value="GHD57044.1"/>
    <property type="molecule type" value="Genomic_DNA"/>
</dbReference>